<comment type="caution">
    <text evidence="2">The sequence shown here is derived from an EMBL/GenBank/DDBJ whole genome shotgun (WGS) entry which is preliminary data.</text>
</comment>
<evidence type="ECO:0000256" key="1">
    <source>
        <dbReference type="SAM" id="MobiDB-lite"/>
    </source>
</evidence>
<evidence type="ECO:0000313" key="2">
    <source>
        <dbReference type="EMBL" id="OXU30448.1"/>
    </source>
</evidence>
<dbReference type="EMBL" id="NNAY01000158">
    <property type="protein sequence ID" value="OXU30448.1"/>
    <property type="molecule type" value="Genomic_DNA"/>
</dbReference>
<dbReference type="Proteomes" id="UP000215335">
    <property type="component" value="Unassembled WGS sequence"/>
</dbReference>
<dbReference type="AlphaFoldDB" id="A0A232FJ10"/>
<gene>
    <name evidence="2" type="ORF">TSAR_016678</name>
</gene>
<reference evidence="2 3" key="1">
    <citation type="journal article" date="2017" name="Curr. Biol.">
        <title>The Evolution of Venom by Co-option of Single-Copy Genes.</title>
        <authorList>
            <person name="Martinson E.O."/>
            <person name="Mrinalini"/>
            <person name="Kelkar Y.D."/>
            <person name="Chang C.H."/>
            <person name="Werren J.H."/>
        </authorList>
    </citation>
    <scope>NUCLEOTIDE SEQUENCE [LARGE SCALE GENOMIC DNA]</scope>
    <source>
        <strain evidence="2 3">Alberta</strain>
        <tissue evidence="2">Whole body</tissue>
    </source>
</reference>
<accession>A0A232FJ10</accession>
<evidence type="ECO:0000313" key="3">
    <source>
        <dbReference type="Proteomes" id="UP000215335"/>
    </source>
</evidence>
<protein>
    <submittedName>
        <fullName evidence="2">Uncharacterized protein</fullName>
    </submittedName>
</protein>
<organism evidence="2 3">
    <name type="scientific">Trichomalopsis sarcophagae</name>
    <dbReference type="NCBI Taxonomy" id="543379"/>
    <lineage>
        <taxon>Eukaryota</taxon>
        <taxon>Metazoa</taxon>
        <taxon>Ecdysozoa</taxon>
        <taxon>Arthropoda</taxon>
        <taxon>Hexapoda</taxon>
        <taxon>Insecta</taxon>
        <taxon>Pterygota</taxon>
        <taxon>Neoptera</taxon>
        <taxon>Endopterygota</taxon>
        <taxon>Hymenoptera</taxon>
        <taxon>Apocrita</taxon>
        <taxon>Proctotrupomorpha</taxon>
        <taxon>Chalcidoidea</taxon>
        <taxon>Pteromalidae</taxon>
        <taxon>Pteromalinae</taxon>
        <taxon>Trichomalopsis</taxon>
    </lineage>
</organism>
<proteinExistence type="predicted"/>
<feature type="region of interest" description="Disordered" evidence="1">
    <location>
        <begin position="1"/>
        <end position="36"/>
    </location>
</feature>
<sequence>MPRDSGAAGVVEDVEDLDPSVQDYNETDEDYNDVFDATSNGSRPIAEYPMSYLVQMMACNINIVSPLYKNPVNPDPQSSDLKTAHKESLFSNFRTSLNDLALLFSLLCHQCIIQGSNSRYLLVQISPLFSAIKQFSLNQLIFQSYVTVEVDQLAEFLGMELVECCSVFLKLLTSSRNVAFFYALVGRKFWDYSYLEAGESVM</sequence>
<name>A0A232FJ10_9HYME</name>
<keyword evidence="3" id="KW-1185">Reference proteome</keyword>